<dbReference type="GO" id="GO:0006071">
    <property type="term" value="P:glycerol metabolic process"/>
    <property type="evidence" value="ECO:0007669"/>
    <property type="project" value="UniProtKB-KW"/>
</dbReference>
<evidence type="ECO:0000256" key="7">
    <source>
        <dbReference type="SAM" id="SignalP"/>
    </source>
</evidence>
<evidence type="ECO:0000256" key="4">
    <source>
        <dbReference type="ARBA" id="ARBA00022798"/>
    </source>
</evidence>
<dbReference type="AlphaFoldDB" id="A0AAD1XJT0"/>
<evidence type="ECO:0000256" key="3">
    <source>
        <dbReference type="ARBA" id="ARBA00022729"/>
    </source>
</evidence>
<evidence type="ECO:0000313" key="10">
    <source>
        <dbReference type="Proteomes" id="UP001295684"/>
    </source>
</evidence>
<evidence type="ECO:0000256" key="5">
    <source>
        <dbReference type="ARBA" id="ARBA00022801"/>
    </source>
</evidence>
<dbReference type="SUPFAM" id="SSF51695">
    <property type="entry name" value="PLC-like phosphodiesterases"/>
    <property type="match status" value="1"/>
</dbReference>
<dbReference type="PANTHER" id="PTHR43620:SF7">
    <property type="entry name" value="GLYCEROPHOSPHODIESTER PHOSPHODIESTERASE GDPD5-RELATED"/>
    <property type="match status" value="1"/>
</dbReference>
<organism evidence="9 10">
    <name type="scientific">Euplotes crassus</name>
    <dbReference type="NCBI Taxonomy" id="5936"/>
    <lineage>
        <taxon>Eukaryota</taxon>
        <taxon>Sar</taxon>
        <taxon>Alveolata</taxon>
        <taxon>Ciliophora</taxon>
        <taxon>Intramacronucleata</taxon>
        <taxon>Spirotrichea</taxon>
        <taxon>Hypotrichia</taxon>
        <taxon>Euplotida</taxon>
        <taxon>Euplotidae</taxon>
        <taxon>Moneuplotes</taxon>
    </lineage>
</organism>
<dbReference type="Proteomes" id="UP001295684">
    <property type="component" value="Unassembled WGS sequence"/>
</dbReference>
<protein>
    <recommendedName>
        <fullName evidence="2">glycerophosphodiester phosphodiesterase</fullName>
        <ecNumber evidence="2">3.1.4.46</ecNumber>
    </recommendedName>
</protein>
<dbReference type="GO" id="GO:0006629">
    <property type="term" value="P:lipid metabolic process"/>
    <property type="evidence" value="ECO:0007669"/>
    <property type="project" value="InterPro"/>
</dbReference>
<keyword evidence="10" id="KW-1185">Reference proteome</keyword>
<dbReference type="InterPro" id="IPR030395">
    <property type="entry name" value="GP_PDE_dom"/>
</dbReference>
<dbReference type="EC" id="3.1.4.46" evidence="2"/>
<evidence type="ECO:0000256" key="6">
    <source>
        <dbReference type="ARBA" id="ARBA00047512"/>
    </source>
</evidence>
<feature type="signal peptide" evidence="7">
    <location>
        <begin position="1"/>
        <end position="18"/>
    </location>
</feature>
<dbReference type="Pfam" id="PF03009">
    <property type="entry name" value="GDPD"/>
    <property type="match status" value="1"/>
</dbReference>
<accession>A0AAD1XJT0</accession>
<gene>
    <name evidence="9" type="ORF">ECRASSUSDP1_LOCUS15294</name>
</gene>
<feature type="chain" id="PRO_5041975341" description="glycerophosphodiester phosphodiesterase" evidence="7">
    <location>
        <begin position="19"/>
        <end position="368"/>
    </location>
</feature>
<comment type="caution">
    <text evidence="9">The sequence shown here is derived from an EMBL/GenBank/DDBJ whole genome shotgun (WGS) entry which is preliminary data.</text>
</comment>
<evidence type="ECO:0000259" key="8">
    <source>
        <dbReference type="PROSITE" id="PS51704"/>
    </source>
</evidence>
<keyword evidence="3 7" id="KW-0732">Signal</keyword>
<name>A0AAD1XJT0_EUPCR</name>
<proteinExistence type="inferred from homology"/>
<dbReference type="InterPro" id="IPR017946">
    <property type="entry name" value="PLC-like_Pdiesterase_TIM-brl"/>
</dbReference>
<keyword evidence="4" id="KW-0319">Glycerol metabolism</keyword>
<dbReference type="EMBL" id="CAMPGE010015312">
    <property type="protein sequence ID" value="CAI2373945.1"/>
    <property type="molecule type" value="Genomic_DNA"/>
</dbReference>
<sequence>MKLVILIAILLISKHSWAYDNPDPVIRENRNAEIPYLENPEGRPYVVSHRGACGTLPDHSTAAYATAYFDGTDFDEPDLQVTKDGVLFVMHNLCMKETTNIADLPQFDDRRSDVLHITNETTFKCTDDYIVNDFTWQELIDAGLKVRNRYKSRNHFYDDLYPPMRLENAIELMLELNEKSPKQGRKFKTGLYIETKAVRFYKEKRNVDIAKILYDTLEKYDLHTVEKATEKLPIFIESFEQDSLLYFKSKTDLPTVQLMTSSIEYDLDWISSYSNGVGPKHTYMFNQEGEDFNLDKPSKFVERCHELDMKVHPYVLQDDILVYSEDPIDEVKIWEAKGVDGYFTEFPQSTLNTLLYTKSQRELTLIKE</sequence>
<dbReference type="PANTHER" id="PTHR43620">
    <property type="entry name" value="GLYCEROPHOSPHORYL DIESTER PHOSPHODIESTERASE"/>
    <property type="match status" value="1"/>
</dbReference>
<comment type="similarity">
    <text evidence="1">Belongs to the glycerophosphoryl diester phosphodiesterase family.</text>
</comment>
<comment type="catalytic activity">
    <reaction evidence="6">
        <text>a sn-glycero-3-phosphodiester + H2O = an alcohol + sn-glycerol 3-phosphate + H(+)</text>
        <dbReference type="Rhea" id="RHEA:12969"/>
        <dbReference type="ChEBI" id="CHEBI:15377"/>
        <dbReference type="ChEBI" id="CHEBI:15378"/>
        <dbReference type="ChEBI" id="CHEBI:30879"/>
        <dbReference type="ChEBI" id="CHEBI:57597"/>
        <dbReference type="ChEBI" id="CHEBI:83408"/>
        <dbReference type="EC" id="3.1.4.46"/>
    </reaction>
</comment>
<evidence type="ECO:0000256" key="2">
    <source>
        <dbReference type="ARBA" id="ARBA00012247"/>
    </source>
</evidence>
<keyword evidence="5" id="KW-0378">Hydrolase</keyword>
<feature type="domain" description="GP-PDE" evidence="8">
    <location>
        <begin position="44"/>
        <end position="354"/>
    </location>
</feature>
<evidence type="ECO:0000313" key="9">
    <source>
        <dbReference type="EMBL" id="CAI2373945.1"/>
    </source>
</evidence>
<dbReference type="GO" id="GO:0008889">
    <property type="term" value="F:glycerophosphodiester phosphodiesterase activity"/>
    <property type="evidence" value="ECO:0007669"/>
    <property type="project" value="UniProtKB-EC"/>
</dbReference>
<reference evidence="9" key="1">
    <citation type="submission" date="2023-07" db="EMBL/GenBank/DDBJ databases">
        <authorList>
            <consortium name="AG Swart"/>
            <person name="Singh M."/>
            <person name="Singh A."/>
            <person name="Seah K."/>
            <person name="Emmerich C."/>
        </authorList>
    </citation>
    <scope>NUCLEOTIDE SEQUENCE</scope>
    <source>
        <strain evidence="9">DP1</strain>
    </source>
</reference>
<evidence type="ECO:0000256" key="1">
    <source>
        <dbReference type="ARBA" id="ARBA00007277"/>
    </source>
</evidence>
<dbReference type="PROSITE" id="PS51704">
    <property type="entry name" value="GP_PDE"/>
    <property type="match status" value="1"/>
</dbReference>
<dbReference type="Gene3D" id="3.20.20.190">
    <property type="entry name" value="Phosphatidylinositol (PI) phosphodiesterase"/>
    <property type="match status" value="1"/>
</dbReference>